<reference evidence="4" key="2">
    <citation type="submission" date="2025-09" db="UniProtKB">
        <authorList>
            <consortium name="Ensembl"/>
        </authorList>
    </citation>
    <scope>IDENTIFICATION</scope>
</reference>
<dbReference type="Gene3D" id="2.30.29.30">
    <property type="entry name" value="Pleckstrin-homology domain (PH domain)/Phosphotyrosine-binding domain (PTB)"/>
    <property type="match status" value="2"/>
</dbReference>
<dbReference type="InterPro" id="IPR011993">
    <property type="entry name" value="PH-like_dom_sf"/>
</dbReference>
<dbReference type="GO" id="GO:0007160">
    <property type="term" value="P:cell-matrix adhesion"/>
    <property type="evidence" value="ECO:0007669"/>
    <property type="project" value="TreeGrafter"/>
</dbReference>
<dbReference type="Pfam" id="PF00373">
    <property type="entry name" value="FERM_M"/>
    <property type="match status" value="1"/>
</dbReference>
<dbReference type="Pfam" id="PF00169">
    <property type="entry name" value="PH"/>
    <property type="match status" value="1"/>
</dbReference>
<dbReference type="InParanoid" id="A0A672KST9"/>
<dbReference type="InterPro" id="IPR037843">
    <property type="entry name" value="Kindlin/fermitin"/>
</dbReference>
<reference evidence="4" key="1">
    <citation type="submission" date="2025-08" db="UniProtKB">
        <authorList>
            <consortium name="Ensembl"/>
        </authorList>
    </citation>
    <scope>IDENTIFICATION</scope>
</reference>
<comment type="similarity">
    <text evidence="1">Belongs to the kindlin family.</text>
</comment>
<dbReference type="PANTHER" id="PTHR16160">
    <property type="entry name" value="FERMITIN 2-RELATED"/>
    <property type="match status" value="1"/>
</dbReference>
<feature type="domain" description="PH" evidence="3">
    <location>
        <begin position="341"/>
        <end position="437"/>
    </location>
</feature>
<dbReference type="PANTHER" id="PTHR16160:SF1">
    <property type="entry name" value="FERMITIN FAMILY HOMOLOG 3"/>
    <property type="match status" value="1"/>
</dbReference>
<dbReference type="InterPro" id="IPR019748">
    <property type="entry name" value="FERM_central"/>
</dbReference>
<dbReference type="PROSITE" id="PS50003">
    <property type="entry name" value="PH_DOMAIN"/>
    <property type="match status" value="1"/>
</dbReference>
<dbReference type="FunFam" id="2.30.29.30:FF:000057">
    <property type="entry name" value="Fermitin family homolog 2 (Drosophila)"/>
    <property type="match status" value="1"/>
</dbReference>
<dbReference type="Ensembl" id="ENSSGRT00000013935.1">
    <property type="protein sequence ID" value="ENSSGRP00000012869.1"/>
    <property type="gene ID" value="ENSSGRG00000008209.1"/>
</dbReference>
<dbReference type="GO" id="GO:0030055">
    <property type="term" value="C:cell-substrate junction"/>
    <property type="evidence" value="ECO:0007669"/>
    <property type="project" value="TreeGrafter"/>
</dbReference>
<dbReference type="GO" id="GO:0033632">
    <property type="term" value="P:regulation of cell-cell adhesion mediated by integrin"/>
    <property type="evidence" value="ECO:0007669"/>
    <property type="project" value="TreeGrafter"/>
</dbReference>
<keyword evidence="5" id="KW-1185">Reference proteome</keyword>
<dbReference type="SUPFAM" id="SSF50729">
    <property type="entry name" value="PH domain-like"/>
    <property type="match status" value="2"/>
</dbReference>
<dbReference type="CDD" id="cd01237">
    <property type="entry name" value="PH_fermitin"/>
    <property type="match status" value="1"/>
</dbReference>
<dbReference type="InterPro" id="IPR001849">
    <property type="entry name" value="PH_domain"/>
</dbReference>
<evidence type="ECO:0000256" key="2">
    <source>
        <dbReference type="ARBA" id="ARBA00022889"/>
    </source>
</evidence>
<dbReference type="SUPFAM" id="SSF47031">
    <property type="entry name" value="Second domain of FERM"/>
    <property type="match status" value="1"/>
</dbReference>
<dbReference type="GO" id="GO:0007229">
    <property type="term" value="P:integrin-mediated signaling pathway"/>
    <property type="evidence" value="ECO:0007669"/>
    <property type="project" value="InterPro"/>
</dbReference>
<dbReference type="InterPro" id="IPR019749">
    <property type="entry name" value="Band_41_domain"/>
</dbReference>
<dbReference type="InterPro" id="IPR037837">
    <property type="entry name" value="PH_Kindlin/fermitin"/>
</dbReference>
<dbReference type="Proteomes" id="UP000472262">
    <property type="component" value="Unassembled WGS sequence"/>
</dbReference>
<sequence>MAVWDLSVSVEELGLEAPPLKISVTSDLHIGGVILKVVEKSQIKKDWSDHALWWEQKLQWLLKPSWTLDKCGIHADARLCLTPQHKPLRLVMPSGIILRMRVCFSSPIFRTVMGICKLLNNRRPEELSLLWPVEEKKKKKDKDVGEEVYDITCAPLTSSTILKLTNGMPAFFAETPETEAVYKMLAVSQPAPAPETIAKLYRTTNIMEKAHINSRWLDSSRSLLQQGVKENDKLLLRFKYYTFHDIIPQADVVRLTQLYEQARWAILLEEIECTEEEMMVFAALQYHIGKVSLTEQFVASCPAMEDLDSALQCLEVKMEGESSADDMLETMTAPELHDYLKIFRPKRLTLKGYKQYWFTFKDTTISYYKSKEESSKEPIQQMNLKGCEVAPDVSVAGQKFCIRLLIPGPEGMNEVYLRCEHEQQYSRWMAACRLASKGKTLADSSFSSEVQSIQSFLAMQKTTPRNNTAQTDESINTHSLVSPRYQKKYKPKQVSHLEYMFELVNYCIICNTIPLTISYFATTYKLGCRKDEVLGIANNRLIRIDLSVGDVVKTWRYNTMRQWNVNWDIKQVAIEFDGNVNIAFSCVTADCKIVHEYIGGYIFMSTRSREQSDTLNEELFHKLTGGHEAL</sequence>
<dbReference type="Pfam" id="PF18124">
    <property type="entry name" value="Kindlin_2_N"/>
    <property type="match status" value="1"/>
</dbReference>
<dbReference type="InterPro" id="IPR035963">
    <property type="entry name" value="FERM_2"/>
</dbReference>
<dbReference type="SMART" id="SM00295">
    <property type="entry name" value="B41"/>
    <property type="match status" value="1"/>
</dbReference>
<name>A0A672KST9_SINGR</name>
<dbReference type="GO" id="GO:0005178">
    <property type="term" value="F:integrin binding"/>
    <property type="evidence" value="ECO:0007669"/>
    <property type="project" value="TreeGrafter"/>
</dbReference>
<dbReference type="GO" id="GO:0070527">
    <property type="term" value="P:platelet aggregation"/>
    <property type="evidence" value="ECO:0007669"/>
    <property type="project" value="TreeGrafter"/>
</dbReference>
<dbReference type="Gene3D" id="3.10.20.90">
    <property type="entry name" value="Phosphatidylinositol 3-kinase Catalytic Subunit, Chain A, domain 1"/>
    <property type="match status" value="2"/>
</dbReference>
<organism evidence="4 5">
    <name type="scientific">Sinocyclocheilus grahami</name>
    <name type="common">Dianchi golden-line fish</name>
    <name type="synonym">Barbus grahami</name>
    <dbReference type="NCBI Taxonomy" id="75366"/>
    <lineage>
        <taxon>Eukaryota</taxon>
        <taxon>Metazoa</taxon>
        <taxon>Chordata</taxon>
        <taxon>Craniata</taxon>
        <taxon>Vertebrata</taxon>
        <taxon>Euteleostomi</taxon>
        <taxon>Actinopterygii</taxon>
        <taxon>Neopterygii</taxon>
        <taxon>Teleostei</taxon>
        <taxon>Ostariophysi</taxon>
        <taxon>Cypriniformes</taxon>
        <taxon>Cyprinidae</taxon>
        <taxon>Cyprininae</taxon>
        <taxon>Sinocyclocheilus</taxon>
    </lineage>
</organism>
<evidence type="ECO:0000259" key="3">
    <source>
        <dbReference type="PROSITE" id="PS50003"/>
    </source>
</evidence>
<gene>
    <name evidence="4" type="primary">LOC107564073</name>
</gene>
<accession>A0A672KST9</accession>
<evidence type="ECO:0000313" key="4">
    <source>
        <dbReference type="Ensembl" id="ENSSGRP00000012869.1"/>
    </source>
</evidence>
<dbReference type="InterPro" id="IPR040790">
    <property type="entry name" value="Kindlin_2_N"/>
</dbReference>
<dbReference type="AlphaFoldDB" id="A0A672KST9"/>
<protein>
    <submittedName>
        <fullName evidence="4">FERM domain containing kindlin 3</fullName>
    </submittedName>
</protein>
<dbReference type="GO" id="GO:0033622">
    <property type="term" value="P:integrin activation"/>
    <property type="evidence" value="ECO:0007669"/>
    <property type="project" value="TreeGrafter"/>
</dbReference>
<dbReference type="OMA" id="WHCNSIN"/>
<proteinExistence type="inferred from homology"/>
<dbReference type="SMART" id="SM00233">
    <property type="entry name" value="PH"/>
    <property type="match status" value="1"/>
</dbReference>
<dbReference type="GO" id="GO:0007159">
    <property type="term" value="P:leukocyte cell-cell adhesion"/>
    <property type="evidence" value="ECO:0007669"/>
    <property type="project" value="TreeGrafter"/>
</dbReference>
<evidence type="ECO:0000313" key="5">
    <source>
        <dbReference type="Proteomes" id="UP000472262"/>
    </source>
</evidence>
<keyword evidence="2" id="KW-0130">Cell adhesion</keyword>
<evidence type="ECO:0000256" key="1">
    <source>
        <dbReference type="ARBA" id="ARBA00008052"/>
    </source>
</evidence>